<evidence type="ECO:0000313" key="2">
    <source>
        <dbReference type="Proteomes" id="UP000002555"/>
    </source>
</evidence>
<dbReference type="EMBL" id="AY266303">
    <property type="protein sequence ID" value="AAQ17952.1"/>
    <property type="molecule type" value="Genomic_DNA"/>
</dbReference>
<reference evidence="1 2" key="1">
    <citation type="journal article" date="2001" name="J. Bacteriol.">
        <title>Phylogeny of the major head and tail genes of the wide-ranging T4-type bacteriophages.</title>
        <authorList>
            <person name="Tetart F."/>
            <person name="Desplats C."/>
            <person name="Kutateladze M."/>
            <person name="Monod C."/>
            <person name="Ackermann H.W."/>
            <person name="Krisch H.M."/>
        </authorList>
    </citation>
    <scope>NUCLEOTIDE SEQUENCE</scope>
</reference>
<dbReference type="RefSeq" id="NP_944180.1">
    <property type="nucleotide sequence ID" value="NC_005260.1"/>
</dbReference>
<proteinExistence type="predicted"/>
<dbReference type="OrthoDB" id="37349at10239"/>
<name>Q76YE3_9CAUD</name>
<protein>
    <submittedName>
        <fullName evidence="1">Uncharacterized protein</fullName>
    </submittedName>
</protein>
<sequence>MNDLTRGLLIMLLSFATSAVAAAWVVKPDTEKLMNRIENQIIEGNPPPHLCELHSRIGLVSIYVISNPFRDYSKFERANEVCKNQ</sequence>
<organism evidence="1 2">
    <name type="scientific">Aeromonas phage Aeh1</name>
    <dbReference type="NCBI Taxonomy" id="2880362"/>
    <lineage>
        <taxon>Viruses</taxon>
        <taxon>Duplodnaviria</taxon>
        <taxon>Heunggongvirae</taxon>
        <taxon>Uroviricota</taxon>
        <taxon>Caudoviricetes</taxon>
        <taxon>Pantevenvirales</taxon>
        <taxon>Straboviridae</taxon>
        <taxon>Cinqassovirus</taxon>
        <taxon>Cinqassovirus aeh1</taxon>
    </lineage>
</organism>
<keyword evidence="2" id="KW-1185">Reference proteome</keyword>
<dbReference type="Proteomes" id="UP000002555">
    <property type="component" value="Segment"/>
</dbReference>
<gene>
    <name evidence="1" type="ORF">Aeh1ORF283c</name>
</gene>
<accession>Q76YE3</accession>
<dbReference type="KEGG" id="vg:2658119"/>
<evidence type="ECO:0000313" key="1">
    <source>
        <dbReference type="EMBL" id="AAQ17952.1"/>
    </source>
</evidence>